<dbReference type="Gene3D" id="3.40.50.720">
    <property type="entry name" value="NAD(P)-binding Rossmann-like Domain"/>
    <property type="match status" value="1"/>
</dbReference>
<dbReference type="Proteomes" id="UP001148786">
    <property type="component" value="Unassembled WGS sequence"/>
</dbReference>
<sequence>MIATLTPEARTRLRTVAFDVTDGEEKIKPKIAMAAAFWGRIDVLVNNAGIVFPGLMEEGGSKFLRRQLETNVFGVLDVTTATLPYLRESQPGELSFL</sequence>
<dbReference type="EMBL" id="JANKHO010003143">
    <property type="protein sequence ID" value="KAJ3485825.1"/>
    <property type="molecule type" value="Genomic_DNA"/>
</dbReference>
<comment type="similarity">
    <text evidence="1">Belongs to the short-chain dehydrogenases/reductases (SDR) family.</text>
</comment>
<evidence type="ECO:0000313" key="3">
    <source>
        <dbReference type="EMBL" id="KAJ3485825.1"/>
    </source>
</evidence>
<evidence type="ECO:0000256" key="1">
    <source>
        <dbReference type="ARBA" id="ARBA00006484"/>
    </source>
</evidence>
<comment type="caution">
    <text evidence="3">The sequence shown here is derived from an EMBL/GenBank/DDBJ whole genome shotgun (WGS) entry which is preliminary data.</text>
</comment>
<evidence type="ECO:0000256" key="2">
    <source>
        <dbReference type="ARBA" id="ARBA00023002"/>
    </source>
</evidence>
<dbReference type="OrthoDB" id="1274115at2759"/>
<keyword evidence="4" id="KW-1185">Reference proteome</keyword>
<dbReference type="Pfam" id="PF00106">
    <property type="entry name" value="adh_short"/>
    <property type="match status" value="1"/>
</dbReference>
<reference evidence="3" key="1">
    <citation type="submission" date="2022-07" db="EMBL/GenBank/DDBJ databases">
        <title>Genome Sequence of Agrocybe chaxingu.</title>
        <authorList>
            <person name="Buettner E."/>
        </authorList>
    </citation>
    <scope>NUCLEOTIDE SEQUENCE</scope>
    <source>
        <strain evidence="3">MP-N11</strain>
    </source>
</reference>
<name>A0A9W8JND9_9AGAR</name>
<organism evidence="3 4">
    <name type="scientific">Agrocybe chaxingu</name>
    <dbReference type="NCBI Taxonomy" id="84603"/>
    <lineage>
        <taxon>Eukaryota</taxon>
        <taxon>Fungi</taxon>
        <taxon>Dikarya</taxon>
        <taxon>Basidiomycota</taxon>
        <taxon>Agaricomycotina</taxon>
        <taxon>Agaricomycetes</taxon>
        <taxon>Agaricomycetidae</taxon>
        <taxon>Agaricales</taxon>
        <taxon>Agaricineae</taxon>
        <taxon>Strophariaceae</taxon>
        <taxon>Agrocybe</taxon>
    </lineage>
</organism>
<evidence type="ECO:0000313" key="4">
    <source>
        <dbReference type="Proteomes" id="UP001148786"/>
    </source>
</evidence>
<proteinExistence type="inferred from homology"/>
<keyword evidence="2" id="KW-0560">Oxidoreductase</keyword>
<dbReference type="InterPro" id="IPR036291">
    <property type="entry name" value="NAD(P)-bd_dom_sf"/>
</dbReference>
<dbReference type="SUPFAM" id="SSF51735">
    <property type="entry name" value="NAD(P)-binding Rossmann-fold domains"/>
    <property type="match status" value="1"/>
</dbReference>
<dbReference type="InterPro" id="IPR002347">
    <property type="entry name" value="SDR_fam"/>
</dbReference>
<dbReference type="InterPro" id="IPR051911">
    <property type="entry name" value="SDR_oxidoreductase"/>
</dbReference>
<dbReference type="PANTHER" id="PTHR43976">
    <property type="entry name" value="SHORT CHAIN DEHYDROGENASE"/>
    <property type="match status" value="1"/>
</dbReference>
<gene>
    <name evidence="3" type="ORF">NLJ89_g11866</name>
</gene>
<accession>A0A9W8JND9</accession>
<dbReference type="AlphaFoldDB" id="A0A9W8JND9"/>
<dbReference type="GO" id="GO:0016491">
    <property type="term" value="F:oxidoreductase activity"/>
    <property type="evidence" value="ECO:0007669"/>
    <property type="project" value="UniProtKB-KW"/>
</dbReference>
<dbReference type="PANTHER" id="PTHR43976:SF16">
    <property type="entry name" value="SHORT-CHAIN DEHYDROGENASE_REDUCTASE FAMILY PROTEIN"/>
    <property type="match status" value="1"/>
</dbReference>
<protein>
    <submittedName>
        <fullName evidence="3">Uncharacterized protein</fullName>
    </submittedName>
</protein>